<sequence length="219" mass="25020">MHKSAFMAMLPWFAHYDHTNYTCWGVIYGADISQLDSSHPDIYQQFMDGDYVVKSTRKSFNQISTDLALEHVNKVGKVAGGLIGITRTDSARDKWCLAYNERSRIVDEITSMFGMAIDDTEYAPSAYKDVSPARIKRDREDVQKLQEKLSRFTIFDSESNAGDELTCLMTMDLAPENIKNALLTAETMEIKDQRICGIKDLQTRHRLSCKIETVHRVLH</sequence>
<dbReference type="AlphaFoldDB" id="A0A8J4XW76"/>
<dbReference type="OrthoDB" id="7428225at2759"/>
<evidence type="ECO:0000313" key="1">
    <source>
        <dbReference type="EMBL" id="KAG0714477.1"/>
    </source>
</evidence>
<gene>
    <name evidence="1" type="ORF">GWK47_014076</name>
</gene>
<dbReference type="PANTHER" id="PTHR47018">
    <property type="entry name" value="CXC DOMAIN-CONTAINING PROTEIN-RELATED"/>
    <property type="match status" value="1"/>
</dbReference>
<accession>A0A8J4XW76</accession>
<evidence type="ECO:0000313" key="2">
    <source>
        <dbReference type="Proteomes" id="UP000770661"/>
    </source>
</evidence>
<comment type="caution">
    <text evidence="1">The sequence shown here is derived from an EMBL/GenBank/DDBJ whole genome shotgun (WGS) entry which is preliminary data.</text>
</comment>
<proteinExistence type="predicted"/>
<reference evidence="1" key="1">
    <citation type="submission" date="2020-07" db="EMBL/GenBank/DDBJ databases">
        <title>The High-quality genome of the commercially important snow crab, Chionoecetes opilio.</title>
        <authorList>
            <person name="Jeong J.-H."/>
            <person name="Ryu S."/>
        </authorList>
    </citation>
    <scope>NUCLEOTIDE SEQUENCE</scope>
    <source>
        <strain evidence="1">MADBK_172401_WGS</strain>
        <tissue evidence="1">Digestive gland</tissue>
    </source>
</reference>
<dbReference type="Proteomes" id="UP000770661">
    <property type="component" value="Unassembled WGS sequence"/>
</dbReference>
<organism evidence="1 2">
    <name type="scientific">Chionoecetes opilio</name>
    <name type="common">Atlantic snow crab</name>
    <name type="synonym">Cancer opilio</name>
    <dbReference type="NCBI Taxonomy" id="41210"/>
    <lineage>
        <taxon>Eukaryota</taxon>
        <taxon>Metazoa</taxon>
        <taxon>Ecdysozoa</taxon>
        <taxon>Arthropoda</taxon>
        <taxon>Crustacea</taxon>
        <taxon>Multicrustacea</taxon>
        <taxon>Malacostraca</taxon>
        <taxon>Eumalacostraca</taxon>
        <taxon>Eucarida</taxon>
        <taxon>Decapoda</taxon>
        <taxon>Pleocyemata</taxon>
        <taxon>Brachyura</taxon>
        <taxon>Eubrachyura</taxon>
        <taxon>Majoidea</taxon>
        <taxon>Majidae</taxon>
        <taxon>Chionoecetes</taxon>
    </lineage>
</organism>
<dbReference type="EMBL" id="JACEEZ010020504">
    <property type="protein sequence ID" value="KAG0714477.1"/>
    <property type="molecule type" value="Genomic_DNA"/>
</dbReference>
<keyword evidence="2" id="KW-1185">Reference proteome</keyword>
<protein>
    <submittedName>
        <fullName evidence="1">Uncharacterized protein</fullName>
    </submittedName>
</protein>
<name>A0A8J4XW76_CHIOP</name>
<dbReference type="PANTHER" id="PTHR47018:SF3">
    <property type="entry name" value="MYCBP-ASSOCIATED PROTEIN"/>
    <property type="match status" value="1"/>
</dbReference>